<organism evidence="2 3">
    <name type="scientific">Hymenobacter sedentarius</name>
    <dbReference type="NCBI Taxonomy" id="1411621"/>
    <lineage>
        <taxon>Bacteria</taxon>
        <taxon>Pseudomonadati</taxon>
        <taxon>Bacteroidota</taxon>
        <taxon>Cytophagia</taxon>
        <taxon>Cytophagales</taxon>
        <taxon>Hymenobacteraceae</taxon>
        <taxon>Hymenobacter</taxon>
    </lineage>
</organism>
<reference evidence="2 3" key="1">
    <citation type="submission" date="2015-12" db="EMBL/GenBank/DDBJ databases">
        <authorList>
            <person name="Shamseldin A."/>
            <person name="Moawad H."/>
            <person name="Abd El-Rahim W.M."/>
            <person name="Sadowsky M.J."/>
        </authorList>
    </citation>
    <scope>NUCLEOTIDE SEQUENCE [LARGE SCALE GENOMIC DNA]</scope>
    <source>
        <strain evidence="2 3">DG5B</strain>
    </source>
</reference>
<dbReference type="OrthoDB" id="798073at2"/>
<name>A0A0U3SGG5_9BACT</name>
<dbReference type="Pfam" id="PF12728">
    <property type="entry name" value="HTH_17"/>
    <property type="match status" value="1"/>
</dbReference>
<dbReference type="SUPFAM" id="SSF46955">
    <property type="entry name" value="Putative DNA-binding domain"/>
    <property type="match status" value="1"/>
</dbReference>
<keyword evidence="3" id="KW-1185">Reference proteome</keyword>
<dbReference type="InterPro" id="IPR009061">
    <property type="entry name" value="DNA-bd_dom_put_sf"/>
</dbReference>
<protein>
    <recommendedName>
        <fullName evidence="1">Helix-turn-helix domain-containing protein</fullName>
    </recommendedName>
</protein>
<feature type="domain" description="Helix-turn-helix" evidence="1">
    <location>
        <begin position="39"/>
        <end position="82"/>
    </location>
</feature>
<dbReference type="InterPro" id="IPR041657">
    <property type="entry name" value="HTH_17"/>
</dbReference>
<sequence length="95" mass="10899">MAHLVILADSPETFEVLLRKTFAEMIPPGAPKVDSPDSLLTKAEACREFGISLTTLTEWQKNGIVPFVRLGRRIYFERSKMLEAGRSHIRYQHRK</sequence>
<accession>A0A0U3SGG5</accession>
<dbReference type="RefSeq" id="WP_068192179.1">
    <property type="nucleotide sequence ID" value="NZ_CP013909.1"/>
</dbReference>
<proteinExistence type="predicted"/>
<dbReference type="AlphaFoldDB" id="A0A0U3SGG5"/>
<evidence type="ECO:0000313" key="3">
    <source>
        <dbReference type="Proteomes" id="UP000059542"/>
    </source>
</evidence>
<evidence type="ECO:0000313" key="2">
    <source>
        <dbReference type="EMBL" id="ALW85252.1"/>
    </source>
</evidence>
<dbReference type="Proteomes" id="UP000059542">
    <property type="component" value="Chromosome"/>
</dbReference>
<gene>
    <name evidence="2" type="ORF">AUC43_09175</name>
</gene>
<dbReference type="KEGG" id="hyg:AUC43_09175"/>
<dbReference type="EMBL" id="CP013909">
    <property type="protein sequence ID" value="ALW85252.1"/>
    <property type="molecule type" value="Genomic_DNA"/>
</dbReference>
<evidence type="ECO:0000259" key="1">
    <source>
        <dbReference type="Pfam" id="PF12728"/>
    </source>
</evidence>